<dbReference type="EMBL" id="AMRA01000105">
    <property type="protein sequence ID" value="EKF22080.1"/>
    <property type="molecule type" value="Genomic_DNA"/>
</dbReference>
<dbReference type="Pfam" id="PF00561">
    <property type="entry name" value="Abhydrolase_1"/>
    <property type="match status" value="1"/>
</dbReference>
<dbReference type="SUPFAM" id="SSF53474">
    <property type="entry name" value="alpha/beta-Hydrolases"/>
    <property type="match status" value="1"/>
</dbReference>
<evidence type="ECO:0000313" key="3">
    <source>
        <dbReference type="EMBL" id="EKF22080.1"/>
    </source>
</evidence>
<evidence type="ECO:0000256" key="1">
    <source>
        <dbReference type="ARBA" id="ARBA00022801"/>
    </source>
</evidence>
<dbReference type="InterPro" id="IPR000073">
    <property type="entry name" value="AB_hydrolase_1"/>
</dbReference>
<dbReference type="GO" id="GO:0016787">
    <property type="term" value="F:hydrolase activity"/>
    <property type="evidence" value="ECO:0007669"/>
    <property type="project" value="UniProtKB-KW"/>
</dbReference>
<dbReference type="InterPro" id="IPR000639">
    <property type="entry name" value="Epox_hydrolase-like"/>
</dbReference>
<dbReference type="PANTHER" id="PTHR43329">
    <property type="entry name" value="EPOXIDE HYDROLASE"/>
    <property type="match status" value="1"/>
</dbReference>
<dbReference type="InterPro" id="IPR029058">
    <property type="entry name" value="AB_hydrolase_fold"/>
</dbReference>
<dbReference type="AlphaFoldDB" id="K5BAE1"/>
<dbReference type="eggNOG" id="COG2267">
    <property type="taxonomic scope" value="Bacteria"/>
</dbReference>
<keyword evidence="4" id="KW-1185">Reference proteome</keyword>
<sequence>MRLQVTEAGPPGAPVVLLAHGVPQLGFSWRHQVAALAEAGYRVLAPDLRGYGGSSKPERIEAYTTVESAADLVGLLDAAGADRAAIVGHDFGATLAWTASLLHPDRFAGVAGLSVPPVPRPRVPTTDAFRRIFGDNFFYILYFQQVGPPDAELDRDPATTLRKLFGSPALDDPAAAARMAAPGPQGFLDRLPDPGRPPAWLTVEEFAVYVEEFSRNGFTAPLNWYRCFDRNWELTATTPAATIAVPRLFIGGGADPTLAYTPRDRVREVVSGPYTEVMIDGAGHWLPEERPREISEQLIRFLSGLEF</sequence>
<keyword evidence="1 3" id="KW-0378">Hydrolase</keyword>
<comment type="caution">
    <text evidence="3">The sequence shown here is derived from an EMBL/GenBank/DDBJ whole genome shotgun (WGS) entry which is preliminary data.</text>
</comment>
<dbReference type="STRING" id="1122247.GCA_000379865_01736"/>
<reference evidence="3 4" key="1">
    <citation type="journal article" date="2012" name="J. Bacteriol.">
        <title>Genome sequence of Mycobacterium hassiacum DSM 44199, a rare source of heat-stable mycobacterial proteins.</title>
        <authorList>
            <person name="Tiago I."/>
            <person name="Maranha A."/>
            <person name="Mendes V."/>
            <person name="Alarico S."/>
            <person name="Moynihan P.J."/>
            <person name="Clarke A.J."/>
            <person name="Macedo-Ribeiro S."/>
            <person name="Pereira P.J."/>
            <person name="Empadinhas N."/>
        </authorList>
    </citation>
    <scope>NUCLEOTIDE SEQUENCE [LARGE SCALE GENOMIC DNA]</scope>
    <source>
        <strain evidence="4">DSM 44199 / CIP 105218 / JCM 12690 / 3849</strain>
    </source>
</reference>
<dbReference type="Proteomes" id="UP000006265">
    <property type="component" value="Unassembled WGS sequence"/>
</dbReference>
<dbReference type="PATRIC" id="fig|1122247.3.peg.3793"/>
<proteinExistence type="predicted"/>
<dbReference type="PRINTS" id="PR00111">
    <property type="entry name" value="ABHYDROLASE"/>
</dbReference>
<dbReference type="PRINTS" id="PR00412">
    <property type="entry name" value="EPOXHYDRLASE"/>
</dbReference>
<protein>
    <submittedName>
        <fullName evidence="3">Dienelactone hydrolase family protein</fullName>
    </submittedName>
</protein>
<organism evidence="3 4">
    <name type="scientific">Mycolicibacterium hassiacum (strain DSM 44199 / CIP 105218 / JCM 12690 / 3849)</name>
    <name type="common">Mycobacterium hassiacum</name>
    <dbReference type="NCBI Taxonomy" id="1122247"/>
    <lineage>
        <taxon>Bacteria</taxon>
        <taxon>Bacillati</taxon>
        <taxon>Actinomycetota</taxon>
        <taxon>Actinomycetes</taxon>
        <taxon>Mycobacteriales</taxon>
        <taxon>Mycobacteriaceae</taxon>
        <taxon>Mycolicibacterium</taxon>
    </lineage>
</organism>
<dbReference type="Gene3D" id="3.40.50.1820">
    <property type="entry name" value="alpha/beta hydrolase"/>
    <property type="match status" value="1"/>
</dbReference>
<feature type="domain" description="AB hydrolase-1" evidence="2">
    <location>
        <begin position="14"/>
        <end position="291"/>
    </location>
</feature>
<name>K5BAE1_MYCHD</name>
<evidence type="ECO:0000313" key="4">
    <source>
        <dbReference type="Proteomes" id="UP000006265"/>
    </source>
</evidence>
<gene>
    <name evidence="3" type="ORF">C731_3952</name>
</gene>
<accession>K5BAE1</accession>
<evidence type="ECO:0000259" key="2">
    <source>
        <dbReference type="Pfam" id="PF00561"/>
    </source>
</evidence>